<dbReference type="Pfam" id="PF09229">
    <property type="entry name" value="Aha1_N"/>
    <property type="match status" value="1"/>
</dbReference>
<comment type="similarity">
    <text evidence="1">Belongs to the AHA1 family.</text>
</comment>
<gene>
    <name evidence="4" type="ORF">RUM43_010575</name>
    <name evidence="5" type="ORF">RUM44_012731</name>
</gene>
<dbReference type="GO" id="GO:0005829">
    <property type="term" value="C:cytosol"/>
    <property type="evidence" value="ECO:0007669"/>
    <property type="project" value="TreeGrafter"/>
</dbReference>
<evidence type="ECO:0000259" key="3">
    <source>
        <dbReference type="SMART" id="SM01000"/>
    </source>
</evidence>
<dbReference type="InterPro" id="IPR015310">
    <property type="entry name" value="AHSA1-like_N"/>
</dbReference>
<keyword evidence="6" id="KW-1185">Reference proteome</keyword>
<sequence>MAKWGEGDPRWIVEERPDAINVNNWHWTEKNACGWSKSKFKELFKDLKIENDVVKCKVTEIEKSEGEAVANNRKGKLIFFYEWDITLKWKGKLANDGDKYVTGKINIPNLSEENEINEVDVSFTATETTLEAETIRDVLKQFGVDIIREQLSKYVQGLKAEFSQGMILPRKDGEDAKTKESINNISAGLETKVQMNNSNHTNDTESSPPTANSEGKSLSTTTIKMTQKFQCTGEELYNALTCYEMVVAFTHGPVKLDVQKGGEFQLFGGNIHGKFIDIEPNSKLIQSWRIKRWPEGHFSVVTMIIEQQQDHTELKLLQTGVPASEAEETKENWERYYWESLKRTFGFGYFL</sequence>
<dbReference type="SMART" id="SM01000">
    <property type="entry name" value="Aha1_N"/>
    <property type="match status" value="1"/>
</dbReference>
<dbReference type="EMBL" id="JAWJWE010000004">
    <property type="protein sequence ID" value="KAK6636911.1"/>
    <property type="molecule type" value="Genomic_DNA"/>
</dbReference>
<dbReference type="AlphaFoldDB" id="A0AAN8S7B1"/>
<accession>A0AAN8S7B1</accession>
<dbReference type="PANTHER" id="PTHR13009">
    <property type="entry name" value="HEAT SHOCK PROTEIN 90 HSP90 CO-CHAPERONE AHA-1"/>
    <property type="match status" value="1"/>
</dbReference>
<dbReference type="Proteomes" id="UP001359485">
    <property type="component" value="Unassembled WGS sequence"/>
</dbReference>
<evidence type="ECO:0000256" key="1">
    <source>
        <dbReference type="ARBA" id="ARBA00006817"/>
    </source>
</evidence>
<feature type="domain" description="Activator of Hsp90 ATPase AHSA1-like N-terminal" evidence="3">
    <location>
        <begin position="29"/>
        <end position="164"/>
    </location>
</feature>
<dbReference type="InterPro" id="IPR023393">
    <property type="entry name" value="START-like_dom_sf"/>
</dbReference>
<feature type="region of interest" description="Disordered" evidence="2">
    <location>
        <begin position="196"/>
        <end position="218"/>
    </location>
</feature>
<dbReference type="SUPFAM" id="SSF55961">
    <property type="entry name" value="Bet v1-like"/>
    <property type="match status" value="1"/>
</dbReference>
<reference evidence="4 7" key="1">
    <citation type="submission" date="2023-10" db="EMBL/GenBank/DDBJ databases">
        <title>Genomes of two closely related lineages of the louse Polyplax serrata with different host specificities.</title>
        <authorList>
            <person name="Martinu J."/>
            <person name="Tarabai H."/>
            <person name="Stefka J."/>
            <person name="Hypsa V."/>
        </authorList>
    </citation>
    <scope>NUCLEOTIDE SEQUENCE [LARGE SCALE GENOMIC DNA]</scope>
    <source>
        <strain evidence="5">98ZLc_SE</strain>
        <strain evidence="4">HR10_N</strain>
    </source>
</reference>
<dbReference type="InterPro" id="IPR013538">
    <property type="entry name" value="ASHA1/2-like_C"/>
</dbReference>
<dbReference type="Proteomes" id="UP001372834">
    <property type="component" value="Unassembled WGS sequence"/>
</dbReference>
<dbReference type="Gene3D" id="3.30.530.20">
    <property type="match status" value="1"/>
</dbReference>
<evidence type="ECO:0000313" key="4">
    <source>
        <dbReference type="EMBL" id="KAK6636911.1"/>
    </source>
</evidence>
<dbReference type="CDD" id="cd08892">
    <property type="entry name" value="SRPBCC_Aha1"/>
    <property type="match status" value="1"/>
</dbReference>
<dbReference type="GO" id="GO:0051087">
    <property type="term" value="F:protein-folding chaperone binding"/>
    <property type="evidence" value="ECO:0007669"/>
    <property type="project" value="InterPro"/>
</dbReference>
<dbReference type="GO" id="GO:0001671">
    <property type="term" value="F:ATPase activator activity"/>
    <property type="evidence" value="ECO:0007669"/>
    <property type="project" value="InterPro"/>
</dbReference>
<proteinExistence type="inferred from homology"/>
<dbReference type="SUPFAM" id="SSF103111">
    <property type="entry name" value="Activator of Hsp90 ATPase, Aha1"/>
    <property type="match status" value="1"/>
</dbReference>
<dbReference type="GO" id="GO:0006457">
    <property type="term" value="P:protein folding"/>
    <property type="evidence" value="ECO:0007669"/>
    <property type="project" value="TreeGrafter"/>
</dbReference>
<evidence type="ECO:0000313" key="7">
    <source>
        <dbReference type="Proteomes" id="UP001372834"/>
    </source>
</evidence>
<protein>
    <recommendedName>
        <fullName evidence="3">Activator of Hsp90 ATPase AHSA1-like N-terminal domain-containing protein</fullName>
    </recommendedName>
</protein>
<evidence type="ECO:0000313" key="5">
    <source>
        <dbReference type="EMBL" id="KAK6641032.1"/>
    </source>
</evidence>
<dbReference type="Pfam" id="PF08327">
    <property type="entry name" value="AHSA1"/>
    <property type="match status" value="1"/>
</dbReference>
<dbReference type="InterPro" id="IPR036338">
    <property type="entry name" value="Aha1"/>
</dbReference>
<comment type="caution">
    <text evidence="4">The sequence shown here is derived from an EMBL/GenBank/DDBJ whole genome shotgun (WGS) entry which is preliminary data.</text>
</comment>
<dbReference type="Gene3D" id="3.15.10.20">
    <property type="entry name" value="Activator of Hsp90 ATPase Aha1, N-terminal domain"/>
    <property type="match status" value="1"/>
</dbReference>
<evidence type="ECO:0000256" key="2">
    <source>
        <dbReference type="SAM" id="MobiDB-lite"/>
    </source>
</evidence>
<name>A0AAN8S7B1_POLSC</name>
<dbReference type="PANTHER" id="PTHR13009:SF22">
    <property type="entry name" value="LD43819P"/>
    <property type="match status" value="1"/>
</dbReference>
<dbReference type="EMBL" id="JAWJWF010000001">
    <property type="protein sequence ID" value="KAK6641032.1"/>
    <property type="molecule type" value="Genomic_DNA"/>
</dbReference>
<evidence type="ECO:0000313" key="6">
    <source>
        <dbReference type="Proteomes" id="UP001359485"/>
    </source>
</evidence>
<organism evidence="4 7">
    <name type="scientific">Polyplax serrata</name>
    <name type="common">Common mouse louse</name>
    <dbReference type="NCBI Taxonomy" id="468196"/>
    <lineage>
        <taxon>Eukaryota</taxon>
        <taxon>Metazoa</taxon>
        <taxon>Ecdysozoa</taxon>
        <taxon>Arthropoda</taxon>
        <taxon>Hexapoda</taxon>
        <taxon>Insecta</taxon>
        <taxon>Pterygota</taxon>
        <taxon>Neoptera</taxon>
        <taxon>Paraneoptera</taxon>
        <taxon>Psocodea</taxon>
        <taxon>Troctomorpha</taxon>
        <taxon>Phthiraptera</taxon>
        <taxon>Anoplura</taxon>
        <taxon>Polyplacidae</taxon>
        <taxon>Polyplax</taxon>
    </lineage>
</organism>